<feature type="region of interest" description="Disordered" evidence="15">
    <location>
        <begin position="508"/>
        <end position="548"/>
    </location>
</feature>
<keyword evidence="2" id="KW-0696">RNA-directed RNA polymerase</keyword>
<feature type="region of interest" description="Disordered" evidence="15">
    <location>
        <begin position="441"/>
        <end position="486"/>
    </location>
</feature>
<feature type="domain" description="Peptidase S39" evidence="18">
    <location>
        <begin position="207"/>
        <end position="399"/>
    </location>
</feature>
<evidence type="ECO:0000256" key="9">
    <source>
        <dbReference type="ARBA" id="ARBA00022801"/>
    </source>
</evidence>
<reference evidence="19" key="1">
    <citation type="submission" date="2018-09" db="EMBL/GenBank/DDBJ databases">
        <title>Identification of a novel Polerovirus, Panicum distortion mosaic virus in Proso millet (Panicum miliaceum).</title>
        <authorList>
            <person name="Lee H.K."/>
        </authorList>
    </citation>
    <scope>NUCLEOTIDE SEQUENCE</scope>
    <source>
        <strain evidence="19">Uiseong</strain>
    </source>
</reference>
<evidence type="ECO:0000256" key="6">
    <source>
        <dbReference type="ARBA" id="ARBA00022695"/>
    </source>
</evidence>
<dbReference type="InterPro" id="IPR000382">
    <property type="entry name" value="Peptidase_S39B_luteovirus"/>
</dbReference>
<keyword evidence="9" id="KW-0378">Hydrolase</keyword>
<feature type="compositionally biased region" description="Basic residues" evidence="15">
    <location>
        <begin position="461"/>
        <end position="478"/>
    </location>
</feature>
<dbReference type="GO" id="GO:0006508">
    <property type="term" value="P:proteolysis"/>
    <property type="evidence" value="ECO:0007669"/>
    <property type="project" value="UniProtKB-KW"/>
</dbReference>
<evidence type="ECO:0000256" key="1">
    <source>
        <dbReference type="ARBA" id="ARBA00004141"/>
    </source>
</evidence>
<keyword evidence="4" id="KW-0808">Transferase</keyword>
<dbReference type="InterPro" id="IPR007094">
    <property type="entry name" value="RNA-dir_pol_PSvirus"/>
</dbReference>
<dbReference type="InterPro" id="IPR043502">
    <property type="entry name" value="DNA/RNA_pol_sf"/>
</dbReference>
<proteinExistence type="predicted"/>
<evidence type="ECO:0000313" key="19">
    <source>
        <dbReference type="EMBL" id="BBG58109.1"/>
    </source>
</evidence>
<dbReference type="GO" id="GO:0003723">
    <property type="term" value="F:RNA binding"/>
    <property type="evidence" value="ECO:0007669"/>
    <property type="project" value="InterPro"/>
</dbReference>
<evidence type="ECO:0000256" key="12">
    <source>
        <dbReference type="ARBA" id="ARBA00022989"/>
    </source>
</evidence>
<evidence type="ECO:0000259" key="17">
    <source>
        <dbReference type="PROSITE" id="PS50507"/>
    </source>
</evidence>
<evidence type="ECO:0000313" key="20">
    <source>
        <dbReference type="Proteomes" id="UP001236151"/>
    </source>
</evidence>
<comment type="subcellular location">
    <subcellularLocation>
        <location evidence="1">Membrane</location>
        <topology evidence="1">Multi-pass membrane protein</topology>
    </subcellularLocation>
</comment>
<dbReference type="Gene3D" id="2.40.10.10">
    <property type="entry name" value="Trypsin-like serine proteases"/>
    <property type="match status" value="2"/>
</dbReference>
<dbReference type="GO" id="GO:0039694">
    <property type="term" value="P:viral RNA genome replication"/>
    <property type="evidence" value="ECO:0007669"/>
    <property type="project" value="InterPro"/>
</dbReference>
<keyword evidence="13 16" id="KW-0472">Membrane</keyword>
<dbReference type="SUPFAM" id="SSF56672">
    <property type="entry name" value="DNA/RNA polymerases"/>
    <property type="match status" value="1"/>
</dbReference>
<dbReference type="Proteomes" id="UP001236151">
    <property type="component" value="Segment"/>
</dbReference>
<dbReference type="GO" id="GO:0000166">
    <property type="term" value="F:nucleotide binding"/>
    <property type="evidence" value="ECO:0007669"/>
    <property type="project" value="UniProtKB-KW"/>
</dbReference>
<keyword evidence="6" id="KW-0548">Nucleotidyltransferase</keyword>
<evidence type="ECO:0000256" key="5">
    <source>
        <dbReference type="ARBA" id="ARBA00022692"/>
    </source>
</evidence>
<evidence type="ECO:0000256" key="11">
    <source>
        <dbReference type="ARBA" id="ARBA00022953"/>
    </source>
</evidence>
<feature type="transmembrane region" description="Helical" evidence="16">
    <location>
        <begin position="154"/>
        <end position="177"/>
    </location>
</feature>
<keyword evidence="11" id="KW-0693">Viral RNA replication</keyword>
<keyword evidence="20" id="KW-1185">Reference proteome</keyword>
<feature type="domain" description="RdRp catalytic" evidence="17">
    <location>
        <begin position="850"/>
        <end position="965"/>
    </location>
</feature>
<evidence type="ECO:0000256" key="13">
    <source>
        <dbReference type="ARBA" id="ARBA00023136"/>
    </source>
</evidence>
<keyword evidence="3" id="KW-0645">Protease</keyword>
<dbReference type="GO" id="GO:0016020">
    <property type="term" value="C:membrane"/>
    <property type="evidence" value="ECO:0007669"/>
    <property type="project" value="UniProtKB-SubCell"/>
</dbReference>
<keyword evidence="5 16" id="KW-0812">Transmembrane</keyword>
<accession>A0AAD1D9U8</accession>
<dbReference type="SUPFAM" id="SSF50494">
    <property type="entry name" value="Trypsin-like serine proteases"/>
    <property type="match status" value="1"/>
</dbReference>
<keyword evidence="12 16" id="KW-1133">Transmembrane helix</keyword>
<evidence type="ECO:0000256" key="3">
    <source>
        <dbReference type="ARBA" id="ARBA00022670"/>
    </source>
</evidence>
<evidence type="ECO:0000256" key="4">
    <source>
        <dbReference type="ARBA" id="ARBA00022679"/>
    </source>
</evidence>
<dbReference type="PROSITE" id="PS50507">
    <property type="entry name" value="RDRP_SSRNA_POS"/>
    <property type="match status" value="1"/>
</dbReference>
<dbReference type="Pfam" id="PF02123">
    <property type="entry name" value="RdRP_4"/>
    <property type="match status" value="1"/>
</dbReference>
<dbReference type="Pfam" id="PF02122">
    <property type="entry name" value="Peptidase_S39"/>
    <property type="match status" value="1"/>
</dbReference>
<dbReference type="PRINTS" id="PR00914">
    <property type="entry name" value="LVIRUSRNAPOL"/>
</dbReference>
<dbReference type="PROSITE" id="PS51868">
    <property type="entry name" value="PEPTIDASE_S39"/>
    <property type="match status" value="1"/>
</dbReference>
<evidence type="ECO:0000256" key="7">
    <source>
        <dbReference type="ARBA" id="ARBA00022741"/>
    </source>
</evidence>
<sequence>MGLMSYALFLLALFTLYPSFSQGGLEATAAADLFLNAQKPLLFFDGDWQWGTHPASTFINELPSCICEKCPEPTDLSYSDLRRIAFQKASSQIRMFSHEALDISARAWNSTFEKLKLAFHLLLGTFLWLTAYLWVYILLVVLSATWSVLAQHYLPVLALTALGITTVLTLRAFRWIFGTGPTSLFTASLKYIFKKVTFKKYFDEKAVEGYQAYSIPQNPPKKSVVEIRRPDKSHIGYATSVLLYNGKSALVTANHNIEEGCEFYSPRTGRAIKAADFRLLFSSKELDIILLEGPSNYESVLGCGSVHFTTSDLLAKCPAALYALEDGEWKHKSASVVGHHDHFATVLSQTQKGHSGAGYYHGKTLVGLHKGHPGKDYNYNLMITIPPIPGLTSPIYTVESEPPQGRIFSDEVIDQIESIADRLVKEAQKLIHYKPVGNNRLWADDMDESGNGSGGCDRLTNRKRPTRKHPFRAHRSRGRCSSNDSADNSSGIISSYCTIPGHSCGFWPSGHNESSDPSGGQRDRCPEDRAGGDQNDLRKRPEETSRQAGFWQQAEDWKQFFASLYNWNSVERQSEAIPGFRSVGQLKSPQYFPRAKTGSEWGERICAEHPELASKTAGFGWPQVGAQAELKSLRLQAARWLERSKLATIPSDAARKNVINRTVQAYANCKTNMPRCTQAALSWSAFLEDFSEAVKSLQLDAGVGLPMVAAGWPTHRGWVEDPARRAVLARLVYDRLLKMSEASTAARAPEELVKEGLCDPIRLFVKQEPHKQSKLDEGRYRLIMSISLVDQLVARVLFQAQNKSEIALWRAVPSKPGFGLSTEDQVHDFMEVLARTVGCSAEEVCCHWRDLLVPTDCSGFDWSVSDWMLADDMEVRNALTVSCNELTRHMRAVWLQCISNSVVCLSDGTMLAQEIPGVQKSGSYNTSSTNSRIRVMAAYHAGASWAIAMGDDALEAPDTDLSKYQDLGFKVEVSGELEFCSHVFKAPDLAIPVNANKMLYRLIHGYNPECGNHEVLNNYLNAAVSVLHELRHDKELCAKLFKWLISDVTTKQT</sequence>
<evidence type="ECO:0000256" key="15">
    <source>
        <dbReference type="SAM" id="MobiDB-lite"/>
    </source>
</evidence>
<organism evidence="19 20">
    <name type="scientific">Panicum distortion mosaic virus</name>
    <dbReference type="NCBI Taxonomy" id="2420235"/>
    <lineage>
        <taxon>Viruses</taxon>
        <taxon>Riboviria</taxon>
        <taxon>Orthornavirae</taxon>
        <taxon>Pisuviricota</taxon>
        <taxon>Pisoniviricetes</taxon>
        <taxon>Sobelivirales</taxon>
        <taxon>Solemoviridae</taxon>
        <taxon>Polerovirus</taxon>
        <taxon>Polerovirus PDMV</taxon>
    </lineage>
</organism>
<dbReference type="InterPro" id="IPR009003">
    <property type="entry name" value="Peptidase_S1_PA"/>
</dbReference>
<protein>
    <submittedName>
        <fullName evidence="19">P1-P2 fusion protein</fullName>
    </submittedName>
</protein>
<evidence type="ECO:0000256" key="10">
    <source>
        <dbReference type="ARBA" id="ARBA00022825"/>
    </source>
</evidence>
<evidence type="ECO:0000256" key="16">
    <source>
        <dbReference type="SAM" id="Phobius"/>
    </source>
</evidence>
<dbReference type="GO" id="GO:0004252">
    <property type="term" value="F:serine-type endopeptidase activity"/>
    <property type="evidence" value="ECO:0007669"/>
    <property type="project" value="InterPro"/>
</dbReference>
<feature type="compositionally biased region" description="Basic and acidic residues" evidence="15">
    <location>
        <begin position="521"/>
        <end position="545"/>
    </location>
</feature>
<keyword evidence="8" id="KW-0688">Ribosomal frameshifting</keyword>
<keyword evidence="7" id="KW-0547">Nucleotide-binding</keyword>
<dbReference type="GO" id="GO:0075523">
    <property type="term" value="P:viral translational frameshifting"/>
    <property type="evidence" value="ECO:0007669"/>
    <property type="project" value="UniProtKB-KW"/>
</dbReference>
<dbReference type="EMBL" id="LC424839">
    <property type="protein sequence ID" value="BBG58109.1"/>
    <property type="molecule type" value="Genomic_RNA"/>
</dbReference>
<feature type="transmembrane region" description="Helical" evidence="16">
    <location>
        <begin position="117"/>
        <end position="142"/>
    </location>
</feature>
<dbReference type="InterPro" id="IPR001795">
    <property type="entry name" value="RNA-dir_pol_luteovirus"/>
</dbReference>
<evidence type="ECO:0000256" key="2">
    <source>
        <dbReference type="ARBA" id="ARBA00022484"/>
    </source>
</evidence>
<dbReference type="InterPro" id="IPR043504">
    <property type="entry name" value="Peptidase_S1_PA_chymotrypsin"/>
</dbReference>
<evidence type="ECO:0000256" key="8">
    <source>
        <dbReference type="ARBA" id="ARBA00022758"/>
    </source>
</evidence>
<keyword evidence="10" id="KW-0720">Serine protease</keyword>
<comment type="catalytic activity">
    <reaction evidence="14">
        <text>RNA(n) + a ribonucleoside 5'-triphosphate = RNA(n+1) + diphosphate</text>
        <dbReference type="Rhea" id="RHEA:21248"/>
        <dbReference type="Rhea" id="RHEA-COMP:14527"/>
        <dbReference type="Rhea" id="RHEA-COMP:17342"/>
        <dbReference type="ChEBI" id="CHEBI:33019"/>
        <dbReference type="ChEBI" id="CHEBI:61557"/>
        <dbReference type="ChEBI" id="CHEBI:140395"/>
        <dbReference type="EC" id="2.7.7.48"/>
    </reaction>
</comment>
<evidence type="ECO:0000256" key="14">
    <source>
        <dbReference type="ARBA" id="ARBA00048744"/>
    </source>
</evidence>
<name>A0AAD1D9U8_9VIRU</name>
<evidence type="ECO:0000259" key="18">
    <source>
        <dbReference type="PROSITE" id="PS51868"/>
    </source>
</evidence>
<dbReference type="GO" id="GO:0003968">
    <property type="term" value="F:RNA-directed RNA polymerase activity"/>
    <property type="evidence" value="ECO:0007669"/>
    <property type="project" value="UniProtKB-KW"/>
</dbReference>
<dbReference type="GO" id="GO:0006351">
    <property type="term" value="P:DNA-templated transcription"/>
    <property type="evidence" value="ECO:0007669"/>
    <property type="project" value="InterPro"/>
</dbReference>